<gene>
    <name evidence="1" type="ORF">EO157G_4880</name>
</gene>
<evidence type="ECO:0000313" key="1">
    <source>
        <dbReference type="EMBL" id="BBM62077.1"/>
    </source>
</evidence>
<sequence length="85" mass="9545">MYFKNLTGFVEDYYIPPQGNEGNKKETIKSLLTMMASDIIELRISQILDGSFLYQNLESESGLLGFSLSQSYATVAGLFINSTQY</sequence>
<organism evidence="1 2">
    <name type="scientific">Escherichia phage SP27</name>
    <dbReference type="NCBI Taxonomy" id="2495557"/>
    <lineage>
        <taxon>Viruses</taxon>
        <taxon>Duplodnaviria</taxon>
        <taxon>Heunggongvirae</taxon>
        <taxon>Uroviricota</taxon>
        <taxon>Caudoviricetes</taxon>
        <taxon>Asteriusvirus</taxon>
        <taxon>Asteriusvirus PBECO4</taxon>
    </lineage>
</organism>
<name>A0A5A4U357_9CAUD</name>
<dbReference type="Proteomes" id="UP000321352">
    <property type="component" value="Segment"/>
</dbReference>
<evidence type="ECO:0000313" key="2">
    <source>
        <dbReference type="Proteomes" id="UP000321352"/>
    </source>
</evidence>
<protein>
    <submittedName>
        <fullName evidence="1">Uncharacterized protein</fullName>
    </submittedName>
</protein>
<proteinExistence type="predicted"/>
<dbReference type="EMBL" id="LC494302">
    <property type="protein sequence ID" value="BBM62077.1"/>
    <property type="molecule type" value="Genomic_DNA"/>
</dbReference>
<accession>A0A5A4U357</accession>
<reference evidence="1 2" key="1">
    <citation type="submission" date="2019-07" db="EMBL/GenBank/DDBJ databases">
        <title>Whole genome analysis of E. coli Jumbo phage.</title>
        <authorList>
            <person name="Azam A.H."/>
            <person name="Oishi K."/>
            <person name="Miyanaga K."/>
            <person name="Tanji Y."/>
        </authorList>
    </citation>
    <scope>NUCLEOTIDE SEQUENCE [LARGE SCALE GENOMIC DNA]</scope>
    <source>
        <strain evidence="1 2">SP27</strain>
    </source>
</reference>